<dbReference type="GeneID" id="1209965"/>
<feature type="region of interest" description="Disordered" evidence="1">
    <location>
        <begin position="278"/>
        <end position="300"/>
    </location>
</feature>
<dbReference type="Proteomes" id="UP000002671">
    <property type="component" value="Chromosome"/>
</dbReference>
<protein>
    <submittedName>
        <fullName evidence="2">Uncharacterized protein</fullName>
    </submittedName>
</protein>
<accession>Q83A58</accession>
<evidence type="ECO:0000256" key="1">
    <source>
        <dbReference type="SAM" id="MobiDB-lite"/>
    </source>
</evidence>
<dbReference type="EMBL" id="AE016828">
    <property type="protein sequence ID" value="AAO91537.1"/>
    <property type="molecule type" value="Genomic_DNA"/>
</dbReference>
<dbReference type="RefSeq" id="NP_821023.1">
    <property type="nucleotide sequence ID" value="NC_002971.4"/>
</dbReference>
<feature type="compositionally biased region" description="Polar residues" evidence="1">
    <location>
        <begin position="180"/>
        <end position="197"/>
    </location>
</feature>
<dbReference type="SMR" id="Q83A58"/>
<feature type="region of interest" description="Disordered" evidence="1">
    <location>
        <begin position="163"/>
        <end position="227"/>
    </location>
</feature>
<dbReference type="KEGG" id="cbu:CBU_2052"/>
<name>Q83A58_COXBU</name>
<dbReference type="EnsemblBacteria" id="AAO91537">
    <property type="protein sequence ID" value="AAO91537"/>
    <property type="gene ID" value="CBU_2052"/>
</dbReference>
<dbReference type="PATRIC" id="fig|227377.7.peg.2044"/>
<proteinExistence type="predicted"/>
<sequence>MPKNTNPDPRLSLIASKWYEERKKTCPWIKAQKPTENTIGNFVNLINNPSDELINPTLEALLLEDTVITEHLPFSGRIGHLLRASKNLLNYEFTHQEVQELFKVLSLKELLYFSNMNGVFKKLREFNFTKEAIFEAVLKIKEKRENEENVSLLEELMQCLQKEQEPSRVPVRMETPPQSPDFNSGNSISTSNPSTLLVSPPPPGDLLKERDEPMNSPSLGSPSFFFSPPPDTLKETVLLRTPLFKPESSEGDSLLRSNSFSLGNSLFSERNQILCLSSEGGSNEENEDNEDNDLVNAFLK</sequence>
<keyword evidence="3" id="KW-1185">Reference proteome</keyword>
<evidence type="ECO:0000313" key="3">
    <source>
        <dbReference type="Proteomes" id="UP000002671"/>
    </source>
</evidence>
<dbReference type="RefSeq" id="WP_010958623.1">
    <property type="nucleotide sequence ID" value="NC_002971.4"/>
</dbReference>
<feature type="compositionally biased region" description="Low complexity" evidence="1">
    <location>
        <begin position="216"/>
        <end position="226"/>
    </location>
</feature>
<reference evidence="2 3" key="1">
    <citation type="journal article" date="2003" name="Proc. Natl. Acad. Sci. U.S.A.">
        <title>Complete genome sequence of the Q-fever pathogen, Coxiella burnetii.</title>
        <authorList>
            <person name="Seshadri R."/>
            <person name="Paulsen I.T."/>
            <person name="Eisen J.A."/>
            <person name="Read T.D."/>
            <person name="Nelson K.E."/>
            <person name="Nelson W.C."/>
            <person name="Ward N.L."/>
            <person name="Tettelin H."/>
            <person name="Davidsen T.M."/>
            <person name="Beanan M.J."/>
            <person name="Deboy R.T."/>
            <person name="Daugherty S.C."/>
            <person name="Brinkac L.M."/>
            <person name="Madupu R."/>
            <person name="Dodson R.J."/>
            <person name="Khouri H.M."/>
            <person name="Lee K.H."/>
            <person name="Carty H.A."/>
            <person name="Scanlan D."/>
            <person name="Heinzen R.A."/>
            <person name="Thompson H.A."/>
            <person name="Samuel J.E."/>
            <person name="Fraser C.M."/>
            <person name="Heidelberg J.F."/>
        </authorList>
    </citation>
    <scope>NUCLEOTIDE SEQUENCE [LARGE SCALE GENOMIC DNA]</scope>
    <source>
        <strain evidence="3">RSA 493 / Nine Mile phase I</strain>
    </source>
</reference>
<gene>
    <name evidence="2" type="ordered locus">CBU_2052</name>
</gene>
<dbReference type="AlphaFoldDB" id="Q83A58"/>
<organism evidence="2 3">
    <name type="scientific">Coxiella burnetii (strain RSA 493 / Nine Mile phase I)</name>
    <dbReference type="NCBI Taxonomy" id="227377"/>
    <lineage>
        <taxon>Bacteria</taxon>
        <taxon>Pseudomonadati</taxon>
        <taxon>Pseudomonadota</taxon>
        <taxon>Gammaproteobacteria</taxon>
        <taxon>Legionellales</taxon>
        <taxon>Coxiellaceae</taxon>
        <taxon>Coxiella</taxon>
    </lineage>
</organism>
<reference evidence="2 3" key="2">
    <citation type="journal article" date="2009" name="Infect. Immun.">
        <title>Comparative genomics reveal extensive transposon-mediated genomic plasticity and diversity among potential effector proteins within the genus Coxiella.</title>
        <authorList>
            <person name="Beare P.A."/>
            <person name="Unsworth N."/>
            <person name="Andoh M."/>
            <person name="Voth D.E."/>
            <person name="Omsland A."/>
            <person name="Gilk S.D."/>
            <person name="Williams K.P."/>
            <person name="Sobral B.W."/>
            <person name="Kupko J.J.III."/>
            <person name="Porcella S.F."/>
            <person name="Samuel J.E."/>
            <person name="Heinzen R.A."/>
        </authorList>
    </citation>
    <scope>NUCLEOTIDE SEQUENCE [LARGE SCALE GENOMIC DNA]</scope>
    <source>
        <strain evidence="3">RSA 493 / Nine Mile phase I</strain>
    </source>
</reference>
<dbReference type="HOGENOM" id="CLU_932905_0_0_6"/>
<feature type="compositionally biased region" description="Acidic residues" evidence="1">
    <location>
        <begin position="282"/>
        <end position="293"/>
    </location>
</feature>
<dbReference type="STRING" id="227377.CBU_2052"/>
<evidence type="ECO:0000313" key="2">
    <source>
        <dbReference type="EMBL" id="AAO91537.1"/>
    </source>
</evidence>